<dbReference type="Proteomes" id="UP000326570">
    <property type="component" value="Unassembled WGS sequence"/>
</dbReference>
<sequence length="548" mass="55438">MKNFFLFCCALVGFLLTGLEQAVAQTPAFAWVKQAGGISYSTGRAIVTDAFGNSYVTGAFVGTAYFDSISLTSSGSEDVFIVKYDASGTVLWAVKGGGPGNDKGISIAIDASGNSYVTGAFSGTASFGSTTLTSSGNDDVFTVKYDAFGAVVWAVKGDGPGYDGGMGIAIDGSGNSYVTGFFQSNIIFGTITLTGDGGLDMFTVKYNASGAVMWAVKGSGTSNDSGADIAIDGSGNSYVTGFFSGTATFGGITLTSNGPSDVFAVKYNASGAVIWAMKAGGNGADSGADIALDGSGNSYITGTFVGTANFGGISLTSSSGSDDVFIVKYDASGTVLWAVKGGGPGNDKGLSIAIDASGNSYVTGTFRGTASFGSTTLTSSSLSDAFTAKYNASGAVVWAVKGGGPDYDQGMGIGIDGSGNSYVTGFFVGSATFGATTLTNGGGTSNMFIVKLQSGNPNAIAADRGSPAAAVIYPNPNNGLFSLELKGFRRDKAMLTVFDVTGKQVLGKVVTAVNGTVTEKLQLPEQKGIYLLKVVSDNQVLTRKIIVD</sequence>
<dbReference type="InterPro" id="IPR010620">
    <property type="entry name" value="SBBP_repeat"/>
</dbReference>
<name>A0A5N1IVF8_9BACT</name>
<comment type="caution">
    <text evidence="3">The sequence shown here is derived from an EMBL/GenBank/DDBJ whole genome shotgun (WGS) entry which is preliminary data.</text>
</comment>
<reference evidence="3 4" key="1">
    <citation type="submission" date="2019-09" db="EMBL/GenBank/DDBJ databases">
        <title>Genome sequence of Adhaeribacter sp. M2.</title>
        <authorList>
            <person name="Srinivasan S."/>
        </authorList>
    </citation>
    <scope>NUCLEOTIDE SEQUENCE [LARGE SCALE GENOMIC DNA]</scope>
    <source>
        <strain evidence="3 4">M2</strain>
    </source>
</reference>
<keyword evidence="1" id="KW-0732">Signal</keyword>
<gene>
    <name evidence="3" type="ORF">F0P94_14060</name>
</gene>
<dbReference type="PANTHER" id="PTHR35580">
    <property type="entry name" value="CELL SURFACE GLYCOPROTEIN (S-LAYER PROTEIN)-LIKE PROTEIN"/>
    <property type="match status" value="1"/>
</dbReference>
<dbReference type="InterPro" id="IPR052918">
    <property type="entry name" value="Motility_Chemotaxis_Reg"/>
</dbReference>
<protein>
    <submittedName>
        <fullName evidence="3">T9SS type A sorting domain-containing protein</fullName>
    </submittedName>
</protein>
<dbReference type="Pfam" id="PF06739">
    <property type="entry name" value="SBBP"/>
    <property type="match status" value="1"/>
</dbReference>
<feature type="signal peptide" evidence="1">
    <location>
        <begin position="1"/>
        <end position="24"/>
    </location>
</feature>
<proteinExistence type="predicted"/>
<feature type="chain" id="PRO_5024874351" evidence="1">
    <location>
        <begin position="25"/>
        <end position="548"/>
    </location>
</feature>
<keyword evidence="4" id="KW-1185">Reference proteome</keyword>
<dbReference type="AlphaFoldDB" id="A0A5N1IVF8"/>
<accession>A0A5N1IVF8</accession>
<evidence type="ECO:0000259" key="2">
    <source>
        <dbReference type="Pfam" id="PF18962"/>
    </source>
</evidence>
<feature type="domain" description="Secretion system C-terminal sorting" evidence="2">
    <location>
        <begin position="472"/>
        <end position="547"/>
    </location>
</feature>
<dbReference type="EMBL" id="VTWT01000007">
    <property type="protein sequence ID" value="KAA9331919.1"/>
    <property type="molecule type" value="Genomic_DNA"/>
</dbReference>
<organism evidence="3 4">
    <name type="scientific">Adhaeribacter soli</name>
    <dbReference type="NCBI Taxonomy" id="2607655"/>
    <lineage>
        <taxon>Bacteria</taxon>
        <taxon>Pseudomonadati</taxon>
        <taxon>Bacteroidota</taxon>
        <taxon>Cytophagia</taxon>
        <taxon>Cytophagales</taxon>
        <taxon>Hymenobacteraceae</taxon>
        <taxon>Adhaeribacter</taxon>
    </lineage>
</organism>
<dbReference type="NCBIfam" id="TIGR04183">
    <property type="entry name" value="Por_Secre_tail"/>
    <property type="match status" value="1"/>
</dbReference>
<evidence type="ECO:0000256" key="1">
    <source>
        <dbReference type="SAM" id="SignalP"/>
    </source>
</evidence>
<dbReference type="Pfam" id="PF18962">
    <property type="entry name" value="Por_Secre_tail"/>
    <property type="match status" value="1"/>
</dbReference>
<evidence type="ECO:0000313" key="3">
    <source>
        <dbReference type="EMBL" id="KAA9331919.1"/>
    </source>
</evidence>
<evidence type="ECO:0000313" key="4">
    <source>
        <dbReference type="Proteomes" id="UP000326570"/>
    </source>
</evidence>
<dbReference type="InterPro" id="IPR026444">
    <property type="entry name" value="Secre_tail"/>
</dbReference>
<dbReference type="RefSeq" id="WP_150904528.1">
    <property type="nucleotide sequence ID" value="NZ_VTWT01000007.1"/>
</dbReference>
<dbReference type="PANTHER" id="PTHR35580:SF1">
    <property type="entry name" value="PHYTASE-LIKE DOMAIN-CONTAINING PROTEIN"/>
    <property type="match status" value="1"/>
</dbReference>